<reference evidence="5 8" key="2">
    <citation type="submission" date="2019-05" db="EMBL/GenBank/DDBJ databases">
        <authorList>
            <person name="Schori C."/>
            <person name="Ahrens C."/>
        </authorList>
    </citation>
    <scope>NUCLEOTIDE SEQUENCE [LARGE SCALE GENOMIC DNA]</scope>
    <source>
        <strain evidence="5 8">DSM 10702</strain>
    </source>
</reference>
<evidence type="ECO:0000313" key="4">
    <source>
        <dbReference type="EMBL" id="PPV15507.1"/>
    </source>
</evidence>
<evidence type="ECO:0000256" key="1">
    <source>
        <dbReference type="ARBA" id="ARBA00022679"/>
    </source>
</evidence>
<evidence type="ECO:0000313" key="7">
    <source>
        <dbReference type="Proteomes" id="UP000474042"/>
    </source>
</evidence>
<dbReference type="SUPFAM" id="SSF53062">
    <property type="entry name" value="PTS system fructose IIA component-like"/>
    <property type="match status" value="1"/>
</dbReference>
<dbReference type="EMBL" id="CP040627">
    <property type="protein sequence ID" value="QMW93161.1"/>
    <property type="molecule type" value="Genomic_DNA"/>
</dbReference>
<dbReference type="PROSITE" id="PS51096">
    <property type="entry name" value="PTS_EIIA_TYPE_4"/>
    <property type="match status" value="1"/>
</dbReference>
<dbReference type="InterPro" id="IPR051471">
    <property type="entry name" value="Bacterial_PTS_sugar_comp"/>
</dbReference>
<reference evidence="3 7" key="3">
    <citation type="submission" date="2020-01" db="EMBL/GenBank/DDBJ databases">
        <title>Genome sequence of a 1,3-propanediol producer, Clostridium butyricum S3.</title>
        <authorList>
            <person name="Zhou J."/>
        </authorList>
    </citation>
    <scope>NUCLEOTIDE SEQUENCE [LARGE SCALE GENOMIC DNA]</scope>
    <source>
        <strain evidence="3 7">S3</strain>
    </source>
</reference>
<evidence type="ECO:0000313" key="6">
    <source>
        <dbReference type="Proteomes" id="UP000238081"/>
    </source>
</evidence>
<evidence type="ECO:0000259" key="2">
    <source>
        <dbReference type="PROSITE" id="PS51096"/>
    </source>
</evidence>
<dbReference type="GO" id="GO:0009401">
    <property type="term" value="P:phosphoenolpyruvate-dependent sugar phosphotransferase system"/>
    <property type="evidence" value="ECO:0007669"/>
    <property type="project" value="InterPro"/>
</dbReference>
<dbReference type="Proteomes" id="UP000238081">
    <property type="component" value="Unassembled WGS sequence"/>
</dbReference>
<dbReference type="AlphaFoldDB" id="A0A0A6PT37"/>
<dbReference type="EMBL" id="LRDH01000098">
    <property type="protein sequence ID" value="PPV15507.1"/>
    <property type="molecule type" value="Genomic_DNA"/>
</dbReference>
<dbReference type="KEGG" id="cbut:ATN24_20030"/>
<dbReference type="OrthoDB" id="9799827at2"/>
<dbReference type="PANTHER" id="PTHR33799:SF1">
    <property type="entry name" value="PTS SYSTEM MANNOSE-SPECIFIC EIIAB COMPONENT-RELATED"/>
    <property type="match status" value="1"/>
</dbReference>
<name>A0A0A6PT37_CLOBU</name>
<dbReference type="InterPro" id="IPR036662">
    <property type="entry name" value="PTS_EIIA_man-typ_sf"/>
</dbReference>
<proteinExistence type="predicted"/>
<dbReference type="Proteomes" id="UP000515243">
    <property type="component" value="Chromosome 2"/>
</dbReference>
<organism evidence="4 6">
    <name type="scientific">Clostridium butyricum</name>
    <dbReference type="NCBI Taxonomy" id="1492"/>
    <lineage>
        <taxon>Bacteria</taxon>
        <taxon>Bacillati</taxon>
        <taxon>Bacillota</taxon>
        <taxon>Clostridia</taxon>
        <taxon>Eubacteriales</taxon>
        <taxon>Clostridiaceae</taxon>
        <taxon>Clostridium</taxon>
    </lineage>
</organism>
<dbReference type="Pfam" id="PF03610">
    <property type="entry name" value="EIIA-man"/>
    <property type="match status" value="1"/>
</dbReference>
<dbReference type="GeneID" id="92946470"/>
<dbReference type="PANTHER" id="PTHR33799">
    <property type="entry name" value="PTS PERMEASE-RELATED-RELATED"/>
    <property type="match status" value="1"/>
</dbReference>
<evidence type="ECO:0000313" key="8">
    <source>
        <dbReference type="Proteomes" id="UP000515243"/>
    </source>
</evidence>
<dbReference type="InterPro" id="IPR004701">
    <property type="entry name" value="PTS_EIIA_man-typ"/>
</dbReference>
<reference evidence="4 6" key="1">
    <citation type="submission" date="2016-01" db="EMBL/GenBank/DDBJ databases">
        <title>Characterization of the Clostridium difficile lineages that are prevalent in Hong Kong and China.</title>
        <authorList>
            <person name="Kwok J.S.-L."/>
            <person name="Lam W.-Y."/>
            <person name="Ip M."/>
            <person name="Chan T.-F."/>
            <person name="Hawkey P.M."/>
            <person name="Tsui S.K.-W."/>
        </authorList>
    </citation>
    <scope>NUCLEOTIDE SEQUENCE [LARGE SCALE GENOMIC DNA]</scope>
    <source>
        <strain evidence="4 6">300064</strain>
    </source>
</reference>
<dbReference type="GO" id="GO:0016020">
    <property type="term" value="C:membrane"/>
    <property type="evidence" value="ECO:0007669"/>
    <property type="project" value="InterPro"/>
</dbReference>
<accession>A0A0A6PT37</accession>
<evidence type="ECO:0000313" key="3">
    <source>
        <dbReference type="EMBL" id="NAS19632.1"/>
    </source>
</evidence>
<keyword evidence="1" id="KW-0808">Transferase</keyword>
<dbReference type="RefSeq" id="WP_002581345.1">
    <property type="nucleotide sequence ID" value="NZ_AP019717.1"/>
</dbReference>
<dbReference type="GO" id="GO:0016740">
    <property type="term" value="F:transferase activity"/>
    <property type="evidence" value="ECO:0007669"/>
    <property type="project" value="UniProtKB-KW"/>
</dbReference>
<evidence type="ECO:0000313" key="5">
    <source>
        <dbReference type="EMBL" id="QMW93161.1"/>
    </source>
</evidence>
<dbReference type="Gene3D" id="3.40.50.510">
    <property type="entry name" value="Phosphotransferase system, mannose-type IIA component"/>
    <property type="match status" value="1"/>
</dbReference>
<protein>
    <submittedName>
        <fullName evidence="4">PTS fructose transporter subunit IIA</fullName>
    </submittedName>
</protein>
<dbReference type="Proteomes" id="UP000474042">
    <property type="component" value="Unassembled WGS sequence"/>
</dbReference>
<feature type="domain" description="PTS EIIA type-4" evidence="2">
    <location>
        <begin position="1"/>
        <end position="128"/>
    </location>
</feature>
<gene>
    <name evidence="4" type="ORF">AWN73_11320</name>
    <name evidence="5" type="ORF">FF104_19805</name>
    <name evidence="3" type="ORF">GND98_017675</name>
</gene>
<dbReference type="EMBL" id="WOFV02000087">
    <property type="protein sequence ID" value="NAS19632.1"/>
    <property type="molecule type" value="Genomic_DNA"/>
</dbReference>
<sequence>MKYVLIVSHGILAKGIHSVLDMMAGKNRNDILSTSLIDGMSVSTFSEKLEELVSNIKKNDEIILLGDIIGGSPLTTALNVLSRKGFLNNTTAFGGVNVTLALNAVLMKDTLNKNELKQMMLMESKESIQELQLDTSVSDDEDI</sequence>